<reference evidence="1" key="1">
    <citation type="submission" date="2020-08" db="EMBL/GenBank/DDBJ databases">
        <title>Multicomponent nature underlies the extraordinary mechanical properties of spider dragline silk.</title>
        <authorList>
            <person name="Kono N."/>
            <person name="Nakamura H."/>
            <person name="Mori M."/>
            <person name="Yoshida Y."/>
            <person name="Ohtoshi R."/>
            <person name="Malay A.D."/>
            <person name="Moran D.A.P."/>
            <person name="Tomita M."/>
            <person name="Numata K."/>
            <person name="Arakawa K."/>
        </authorList>
    </citation>
    <scope>NUCLEOTIDE SEQUENCE</scope>
</reference>
<evidence type="ECO:0000313" key="1">
    <source>
        <dbReference type="EMBL" id="GFT00138.1"/>
    </source>
</evidence>
<comment type="caution">
    <text evidence="1">The sequence shown here is derived from an EMBL/GenBank/DDBJ whole genome shotgun (WGS) entry which is preliminary data.</text>
</comment>
<protein>
    <submittedName>
        <fullName evidence="1">Uncharacterized protein</fullName>
    </submittedName>
</protein>
<name>A0A8X6TED5_NEPPI</name>
<evidence type="ECO:0000313" key="2">
    <source>
        <dbReference type="Proteomes" id="UP000887013"/>
    </source>
</evidence>
<keyword evidence="2" id="KW-1185">Reference proteome</keyword>
<proteinExistence type="predicted"/>
<dbReference type="Proteomes" id="UP000887013">
    <property type="component" value="Unassembled WGS sequence"/>
</dbReference>
<sequence length="176" mass="20182">MDEIGEGNTMYGRQTNIWPRFLSLTRWLSVDTNLNPFPPIKQRSPPMPLLLVYPRDSIMERIICKNIGGFGRVCLWILRHSFLISLGVVLTSRWHPSGSSKRSDAILMDSGNVQKISGNGEKGQYLQKKRKKNSDVPGLEQDFRIVSSHRIVATRMPPVTLSRYLPHSFLQKEENY</sequence>
<dbReference type="AlphaFoldDB" id="A0A8X6TED5"/>
<organism evidence="1 2">
    <name type="scientific">Nephila pilipes</name>
    <name type="common">Giant wood spider</name>
    <name type="synonym">Nephila maculata</name>
    <dbReference type="NCBI Taxonomy" id="299642"/>
    <lineage>
        <taxon>Eukaryota</taxon>
        <taxon>Metazoa</taxon>
        <taxon>Ecdysozoa</taxon>
        <taxon>Arthropoda</taxon>
        <taxon>Chelicerata</taxon>
        <taxon>Arachnida</taxon>
        <taxon>Araneae</taxon>
        <taxon>Araneomorphae</taxon>
        <taxon>Entelegynae</taxon>
        <taxon>Araneoidea</taxon>
        <taxon>Nephilidae</taxon>
        <taxon>Nephila</taxon>
    </lineage>
</organism>
<accession>A0A8X6TED5</accession>
<gene>
    <name evidence="1" type="ORF">NPIL_392121</name>
</gene>
<dbReference type="EMBL" id="BMAW01006734">
    <property type="protein sequence ID" value="GFT00138.1"/>
    <property type="molecule type" value="Genomic_DNA"/>
</dbReference>